<name>Q024V7_SOLUE</name>
<protein>
    <submittedName>
        <fullName evidence="2">Uncharacterized protein</fullName>
    </submittedName>
</protein>
<keyword evidence="1" id="KW-0812">Transmembrane</keyword>
<feature type="transmembrane region" description="Helical" evidence="1">
    <location>
        <begin position="28"/>
        <end position="56"/>
    </location>
</feature>
<feature type="transmembrane region" description="Helical" evidence="1">
    <location>
        <begin position="376"/>
        <end position="397"/>
    </location>
</feature>
<keyword evidence="1" id="KW-0472">Membrane</keyword>
<feature type="transmembrane region" description="Helical" evidence="1">
    <location>
        <begin position="233"/>
        <end position="253"/>
    </location>
</feature>
<dbReference type="EMBL" id="CP000473">
    <property type="protein sequence ID" value="ABJ83469.1"/>
    <property type="molecule type" value="Genomic_DNA"/>
</dbReference>
<dbReference type="AlphaFoldDB" id="Q024V7"/>
<gene>
    <name evidence="2" type="ordered locus">Acid_2480</name>
</gene>
<dbReference type="STRING" id="234267.Acid_2480"/>
<sequence precursor="true">MNAVLIGELVTLRYKLLWAKTRSRNGRIAIFLAGYLLLVMLIALLASGGVGAAIYAVRSGHGEKIAQAVLTAIFFEAVLASNILGFGMNAIFSDLELRRYPLTAPERRLTRHLIGIVDPFWFLFLGLQLGLAFGLYGAGVGSFGFGLIAVLLLFVSNYLLARFIALVIDRLMQRKGGSAILLGGVMLLAFLPSVLAPLLKKNPALLHTIVERMAFTPPFAAAAAMMHPGATGIWGLAVLVWWSLGLVAALVWIENRPPQRRLAESVKVEWDGPTDHIAAWFGPDLAPFVAHWLRFYLRNSRTRMLSLIGLPLLAFLTFQTGQRLGPHGLFVAALGTFAMSSFLGISRIAVNYFGYSGGAFRRYFLLPVPPAATVRAASYAALIIGGALLPLALLLWIVLSPYPLDARMLLMLACSGLTGLFGFNAMGIWVTLYNPRKGKYSSSFGNDLSLGGNILVIGGVLLAMLLPRLLYAAYPAVVSPEGWWMVIPLPLLAAAFYFGTLKAAGPVFMARRERLLAVVEGRD</sequence>
<feature type="transmembrane region" description="Helical" evidence="1">
    <location>
        <begin position="328"/>
        <end position="355"/>
    </location>
</feature>
<dbReference type="KEGG" id="sus:Acid_2480"/>
<dbReference type="HOGENOM" id="CLU_520632_0_0_0"/>
<feature type="transmembrane region" description="Helical" evidence="1">
    <location>
        <begin position="143"/>
        <end position="168"/>
    </location>
</feature>
<feature type="transmembrane region" description="Helical" evidence="1">
    <location>
        <begin position="304"/>
        <end position="322"/>
    </location>
</feature>
<feature type="transmembrane region" description="Helical" evidence="1">
    <location>
        <begin position="409"/>
        <end position="433"/>
    </location>
</feature>
<feature type="transmembrane region" description="Helical" evidence="1">
    <location>
        <begin position="454"/>
        <end position="477"/>
    </location>
</feature>
<feature type="transmembrane region" description="Helical" evidence="1">
    <location>
        <begin position="113"/>
        <end position="137"/>
    </location>
</feature>
<evidence type="ECO:0000256" key="1">
    <source>
        <dbReference type="SAM" id="Phobius"/>
    </source>
</evidence>
<reference evidence="2" key="1">
    <citation type="submission" date="2006-10" db="EMBL/GenBank/DDBJ databases">
        <title>Complete sequence of Solibacter usitatus Ellin6076.</title>
        <authorList>
            <consortium name="US DOE Joint Genome Institute"/>
            <person name="Copeland A."/>
            <person name="Lucas S."/>
            <person name="Lapidus A."/>
            <person name="Barry K."/>
            <person name="Detter J.C."/>
            <person name="Glavina del Rio T."/>
            <person name="Hammon N."/>
            <person name="Israni S."/>
            <person name="Dalin E."/>
            <person name="Tice H."/>
            <person name="Pitluck S."/>
            <person name="Thompson L.S."/>
            <person name="Brettin T."/>
            <person name="Bruce D."/>
            <person name="Han C."/>
            <person name="Tapia R."/>
            <person name="Gilna P."/>
            <person name="Schmutz J."/>
            <person name="Larimer F."/>
            <person name="Land M."/>
            <person name="Hauser L."/>
            <person name="Kyrpides N."/>
            <person name="Mikhailova N."/>
            <person name="Janssen P.H."/>
            <person name="Kuske C.R."/>
            <person name="Richardson P."/>
        </authorList>
    </citation>
    <scope>NUCLEOTIDE SEQUENCE</scope>
    <source>
        <strain evidence="2">Ellin6076</strain>
    </source>
</reference>
<feature type="transmembrane region" description="Helical" evidence="1">
    <location>
        <begin position="180"/>
        <end position="199"/>
    </location>
</feature>
<feature type="transmembrane region" description="Helical" evidence="1">
    <location>
        <begin position="68"/>
        <end position="92"/>
    </location>
</feature>
<proteinExistence type="predicted"/>
<organism evidence="2">
    <name type="scientific">Solibacter usitatus (strain Ellin6076)</name>
    <dbReference type="NCBI Taxonomy" id="234267"/>
    <lineage>
        <taxon>Bacteria</taxon>
        <taxon>Pseudomonadati</taxon>
        <taxon>Acidobacteriota</taxon>
        <taxon>Terriglobia</taxon>
        <taxon>Bryobacterales</taxon>
        <taxon>Solibacteraceae</taxon>
        <taxon>Candidatus Solibacter</taxon>
    </lineage>
</organism>
<accession>Q024V7</accession>
<evidence type="ECO:0000313" key="2">
    <source>
        <dbReference type="EMBL" id="ABJ83469.1"/>
    </source>
</evidence>
<keyword evidence="1" id="KW-1133">Transmembrane helix</keyword>
<dbReference type="OrthoDB" id="9822197at2"/>
<feature type="transmembrane region" description="Helical" evidence="1">
    <location>
        <begin position="483"/>
        <end position="504"/>
    </location>
</feature>
<dbReference type="InParanoid" id="Q024V7"/>